<protein>
    <submittedName>
        <fullName evidence="3">Transposase</fullName>
    </submittedName>
</protein>
<dbReference type="GO" id="GO:0004803">
    <property type="term" value="F:transposase activity"/>
    <property type="evidence" value="ECO:0007669"/>
    <property type="project" value="InterPro"/>
</dbReference>
<dbReference type="InterPro" id="IPR002525">
    <property type="entry name" value="Transp_IS110-like_N"/>
</dbReference>
<feature type="region of interest" description="Disordered" evidence="1">
    <location>
        <begin position="170"/>
        <end position="233"/>
    </location>
</feature>
<evidence type="ECO:0000256" key="1">
    <source>
        <dbReference type="SAM" id="MobiDB-lite"/>
    </source>
</evidence>
<accession>A0A8J6XYL9</accession>
<dbReference type="Proteomes" id="UP000598633">
    <property type="component" value="Unassembled WGS sequence"/>
</dbReference>
<evidence type="ECO:0000259" key="2">
    <source>
        <dbReference type="Pfam" id="PF01548"/>
    </source>
</evidence>
<dbReference type="GO" id="GO:0006313">
    <property type="term" value="P:DNA transposition"/>
    <property type="evidence" value="ECO:0007669"/>
    <property type="project" value="InterPro"/>
</dbReference>
<dbReference type="AlphaFoldDB" id="A0A8J6XYL9"/>
<reference evidence="3 4" key="1">
    <citation type="submission" date="2020-08" db="EMBL/GenBank/DDBJ databases">
        <title>Acidobacteriota in marine sediments use diverse sulfur dissimilation pathways.</title>
        <authorList>
            <person name="Wasmund K."/>
        </authorList>
    </citation>
    <scope>NUCLEOTIDE SEQUENCE [LARGE SCALE GENOMIC DNA]</scope>
    <source>
        <strain evidence="3">MAG AM3-A</strain>
    </source>
</reference>
<dbReference type="EMBL" id="JACXWA010000042">
    <property type="protein sequence ID" value="MBD3870218.1"/>
    <property type="molecule type" value="Genomic_DNA"/>
</dbReference>
<sequence>MKESARIVGFDCAEDEHAAVLLDVSGEFERRVDVINERGQIQESLAELMLSVGPNAQLVVVVESKRSHGRIVADVASELGCEVWQVNTVALNHYRDLEGQPRKDDEWDAYLGARMVFLRMGGCREAVETTCRTAARRSSGAGASDASCFVGGAAAGQQGDAVPAGALAGIRRPRKGPDAQHREDPAPVSVRIKDAPCGEADPEDGTWDFGRDRRAVSPHFGAWSPRATDPVLQ</sequence>
<gene>
    <name evidence="3" type="ORF">IFJ97_02525</name>
</gene>
<feature type="domain" description="Transposase IS110-like N-terminal" evidence="2">
    <location>
        <begin position="8"/>
        <end position="117"/>
    </location>
</feature>
<proteinExistence type="predicted"/>
<dbReference type="GO" id="GO:0003677">
    <property type="term" value="F:DNA binding"/>
    <property type="evidence" value="ECO:0007669"/>
    <property type="project" value="InterPro"/>
</dbReference>
<evidence type="ECO:0000313" key="4">
    <source>
        <dbReference type="Proteomes" id="UP000598633"/>
    </source>
</evidence>
<evidence type="ECO:0000313" key="3">
    <source>
        <dbReference type="EMBL" id="MBD3870218.1"/>
    </source>
</evidence>
<organism evidence="3 4">
    <name type="scientific">Candidatus Sulfomarinibacter kjeldsenii</name>
    <dbReference type="NCBI Taxonomy" id="2885994"/>
    <lineage>
        <taxon>Bacteria</taxon>
        <taxon>Pseudomonadati</taxon>
        <taxon>Acidobacteriota</taxon>
        <taxon>Thermoanaerobaculia</taxon>
        <taxon>Thermoanaerobaculales</taxon>
        <taxon>Candidatus Sulfomarinibacteraceae</taxon>
        <taxon>Candidatus Sulfomarinibacter</taxon>
    </lineage>
</organism>
<feature type="compositionally biased region" description="Basic and acidic residues" evidence="1">
    <location>
        <begin position="175"/>
        <end position="196"/>
    </location>
</feature>
<name>A0A8J6XYL9_9BACT</name>
<dbReference type="Pfam" id="PF01548">
    <property type="entry name" value="DEDD_Tnp_IS110"/>
    <property type="match status" value="1"/>
</dbReference>
<comment type="caution">
    <text evidence="3">The sequence shown here is derived from an EMBL/GenBank/DDBJ whole genome shotgun (WGS) entry which is preliminary data.</text>
</comment>